<dbReference type="RefSeq" id="WP_216520525.1">
    <property type="nucleotide sequence ID" value="NZ_JAHLPM010000011.1"/>
</dbReference>
<dbReference type="Pfam" id="PF02586">
    <property type="entry name" value="SRAP"/>
    <property type="match status" value="1"/>
</dbReference>
<dbReference type="InterPro" id="IPR003738">
    <property type="entry name" value="SRAP"/>
</dbReference>
<evidence type="ECO:0000313" key="3">
    <source>
        <dbReference type="Proteomes" id="UP000749471"/>
    </source>
</evidence>
<proteinExistence type="inferred from homology"/>
<keyword evidence="3" id="KW-1185">Reference proteome</keyword>
<dbReference type="EMBL" id="JAHLPM010000011">
    <property type="protein sequence ID" value="MBU5438972.1"/>
    <property type="molecule type" value="Genomic_DNA"/>
</dbReference>
<keyword evidence="1" id="KW-0378">Hydrolase</keyword>
<dbReference type="Proteomes" id="UP000749471">
    <property type="component" value="Unassembled WGS sequence"/>
</dbReference>
<sequence length="194" mass="23050">MCGRYALEVDINFLIERYHTIINEKNFLQKEEVFPTDLTLIVRENKGRELSLMKWGFMPGFVTRPIINGRSETIDSKPTFKIPFLYKRCVIPATSFYEWEKVGDKKVKRKIFIENEKVFSMAGLYNTFKDKEGKEYEAFTIITTEANGTIKRIHHRMPVILPKDKEDEWLRMDNKDLLTLKEMLYPSKERLIIE</sequence>
<name>A0ABS6E844_9FIRM</name>
<evidence type="ECO:0000313" key="2">
    <source>
        <dbReference type="EMBL" id="MBU5438972.1"/>
    </source>
</evidence>
<gene>
    <name evidence="2" type="ORF">KQI42_13170</name>
</gene>
<comment type="caution">
    <text evidence="2">The sequence shown here is derived from an EMBL/GenBank/DDBJ whole genome shotgun (WGS) entry which is preliminary data.</text>
</comment>
<reference evidence="2 3" key="1">
    <citation type="submission" date="2021-06" db="EMBL/GenBank/DDBJ databases">
        <authorList>
            <person name="Sun Q."/>
            <person name="Li D."/>
        </authorList>
    </citation>
    <scope>NUCLEOTIDE SEQUENCE [LARGE SCALE GENOMIC DNA]</scope>
    <source>
        <strain evidence="2 3">MSJ-40</strain>
    </source>
</reference>
<organism evidence="2 3">
    <name type="scientific">Tissierella simiarum</name>
    <dbReference type="NCBI Taxonomy" id="2841534"/>
    <lineage>
        <taxon>Bacteria</taxon>
        <taxon>Bacillati</taxon>
        <taxon>Bacillota</taxon>
        <taxon>Tissierellia</taxon>
        <taxon>Tissierellales</taxon>
        <taxon>Tissierellaceae</taxon>
        <taxon>Tissierella</taxon>
    </lineage>
</organism>
<evidence type="ECO:0000256" key="1">
    <source>
        <dbReference type="RuleBase" id="RU364100"/>
    </source>
</evidence>
<dbReference type="EC" id="3.4.-.-" evidence="1"/>
<dbReference type="PANTHER" id="PTHR13604:SF0">
    <property type="entry name" value="ABASIC SITE PROCESSING PROTEIN HMCES"/>
    <property type="match status" value="1"/>
</dbReference>
<accession>A0ABS6E844</accession>
<keyword evidence="1" id="KW-0645">Protease</keyword>
<comment type="similarity">
    <text evidence="1">Belongs to the SOS response-associated peptidase family.</text>
</comment>
<dbReference type="PANTHER" id="PTHR13604">
    <property type="entry name" value="DC12-RELATED"/>
    <property type="match status" value="1"/>
</dbReference>
<protein>
    <recommendedName>
        <fullName evidence="1">Abasic site processing protein</fullName>
        <ecNumber evidence="1">3.4.-.-</ecNumber>
    </recommendedName>
</protein>